<dbReference type="SUPFAM" id="SSF53474">
    <property type="entry name" value="alpha/beta-Hydrolases"/>
    <property type="match status" value="1"/>
</dbReference>
<organism evidence="2 3">
    <name type="scientific">Talaromyces pinophilus</name>
    <name type="common">Penicillium pinophilum</name>
    <dbReference type="NCBI Taxonomy" id="128442"/>
    <lineage>
        <taxon>Eukaryota</taxon>
        <taxon>Fungi</taxon>
        <taxon>Dikarya</taxon>
        <taxon>Ascomycota</taxon>
        <taxon>Pezizomycotina</taxon>
        <taxon>Eurotiomycetes</taxon>
        <taxon>Eurotiomycetidae</taxon>
        <taxon>Eurotiales</taxon>
        <taxon>Trichocomaceae</taxon>
        <taxon>Talaromyces</taxon>
        <taxon>Talaromyces sect. Talaromyces</taxon>
    </lineage>
</organism>
<proteinExistence type="predicted"/>
<dbReference type="PANTHER" id="PTHR37017">
    <property type="entry name" value="AB HYDROLASE-1 DOMAIN-CONTAINING PROTEIN-RELATED"/>
    <property type="match status" value="1"/>
</dbReference>
<dbReference type="PANTHER" id="PTHR37017:SF11">
    <property type="entry name" value="ESTERASE_LIPASE_THIOESTERASE DOMAIN-CONTAINING PROTEIN"/>
    <property type="match status" value="1"/>
</dbReference>
<dbReference type="AlphaFoldDB" id="A0A6V8HGU9"/>
<accession>A0A6V8HGU9</accession>
<evidence type="ECO:0000259" key="1">
    <source>
        <dbReference type="Pfam" id="PF12697"/>
    </source>
</evidence>
<comment type="caution">
    <text evidence="2">The sequence shown here is derived from an EMBL/GenBank/DDBJ whole genome shotgun (WGS) entry which is preliminary data.</text>
</comment>
<dbReference type="EMBL" id="DF933837">
    <property type="protein sequence ID" value="GAM41096.1"/>
    <property type="molecule type" value="Genomic_DNA"/>
</dbReference>
<dbReference type="InterPro" id="IPR000073">
    <property type="entry name" value="AB_hydrolase_1"/>
</dbReference>
<reference evidence="3" key="1">
    <citation type="journal article" date="2015" name="Genome Announc.">
        <title>Draft genome sequence of Talaromyces cellulolyticus strain Y-94, a source of lignocellulosic biomass-degrading enzymes.</title>
        <authorList>
            <person name="Fujii T."/>
            <person name="Koike H."/>
            <person name="Sawayama S."/>
            <person name="Yano S."/>
            <person name="Inoue H."/>
        </authorList>
    </citation>
    <scope>NUCLEOTIDE SEQUENCE [LARGE SCALE GENOMIC DNA]</scope>
    <source>
        <strain evidence="3">Y-94</strain>
    </source>
</reference>
<feature type="domain" description="AB hydrolase-1" evidence="1">
    <location>
        <begin position="9"/>
        <end position="243"/>
    </location>
</feature>
<dbReference type="Pfam" id="PF12697">
    <property type="entry name" value="Abhydrolase_6"/>
    <property type="match status" value="1"/>
</dbReference>
<sequence>MSPATKPTILLVHGAFHGSWCWKYLTPTLKALGYPTETLDMPSASGIPGSTQFDDAAHVRSIVDSLLRNGKRVVILAHSYGGLIASAALAGLSKNNNDTLIGLIDLSAFILPGGIDHGALIRSLGGSPYMDWDTPAEGLVVTKDPKNMFYAPDVPDDLAEWAIAQLHPQSMTATNGIVPPQAWDDETYTGQLGYIRCTADLAVKIEGQDKMIEGAGGKERWVTRTLEGAGHSPFLSRPNQLAAVVDEIVEEFEAKLR</sequence>
<protein>
    <recommendedName>
        <fullName evidence="1">AB hydrolase-1 domain-containing protein</fullName>
    </recommendedName>
</protein>
<evidence type="ECO:0000313" key="2">
    <source>
        <dbReference type="EMBL" id="GAM41096.1"/>
    </source>
</evidence>
<dbReference type="Gene3D" id="3.40.50.1820">
    <property type="entry name" value="alpha/beta hydrolase"/>
    <property type="match status" value="1"/>
</dbReference>
<dbReference type="Proteomes" id="UP000053095">
    <property type="component" value="Unassembled WGS sequence"/>
</dbReference>
<keyword evidence="3" id="KW-1185">Reference proteome</keyword>
<dbReference type="InterPro" id="IPR029058">
    <property type="entry name" value="AB_hydrolase_fold"/>
</dbReference>
<gene>
    <name evidence="2" type="ORF">TCE0_041r13960</name>
</gene>
<name>A0A6V8HGU9_TALPI</name>
<evidence type="ECO:0000313" key="3">
    <source>
        <dbReference type="Proteomes" id="UP000053095"/>
    </source>
</evidence>
<dbReference type="InterPro" id="IPR052897">
    <property type="entry name" value="Sec-Metab_Biosynth_Hydrolase"/>
</dbReference>